<dbReference type="GO" id="GO:0003676">
    <property type="term" value="F:nucleic acid binding"/>
    <property type="evidence" value="ECO:0007669"/>
    <property type="project" value="InterPro"/>
</dbReference>
<feature type="compositionally biased region" description="Low complexity" evidence="1">
    <location>
        <begin position="77"/>
        <end position="129"/>
    </location>
</feature>
<reference evidence="2" key="1">
    <citation type="submission" date="2020-04" db="EMBL/GenBank/DDBJ databases">
        <authorList>
            <person name="Alioto T."/>
            <person name="Alioto T."/>
            <person name="Gomez Garrido J."/>
        </authorList>
    </citation>
    <scope>NUCLEOTIDE SEQUENCE</scope>
    <source>
        <strain evidence="2">A484AB</strain>
    </source>
</reference>
<feature type="region of interest" description="Disordered" evidence="1">
    <location>
        <begin position="35"/>
        <end position="129"/>
    </location>
</feature>
<feature type="compositionally biased region" description="Basic and acidic residues" evidence="1">
    <location>
        <begin position="52"/>
        <end position="76"/>
    </location>
</feature>
<evidence type="ECO:0000256" key="1">
    <source>
        <dbReference type="SAM" id="MobiDB-lite"/>
    </source>
</evidence>
<dbReference type="SUPFAM" id="SSF57756">
    <property type="entry name" value="Retrovirus zinc finger-like domains"/>
    <property type="match status" value="1"/>
</dbReference>
<dbReference type="Proteomes" id="UP001152795">
    <property type="component" value="Unassembled WGS sequence"/>
</dbReference>
<name>A0A6S7LT31_PARCT</name>
<protein>
    <submittedName>
        <fullName evidence="2">RNA-binding lark-like isoform X3</fullName>
    </submittedName>
</protein>
<accession>A0A6S7LT31</accession>
<dbReference type="Pfam" id="PF00098">
    <property type="entry name" value="zf-CCHC"/>
    <property type="match status" value="1"/>
</dbReference>
<comment type="caution">
    <text evidence="2">The sequence shown here is derived from an EMBL/GenBank/DDBJ whole genome shotgun (WGS) entry which is preliminary data.</text>
</comment>
<dbReference type="PROSITE" id="PS50158">
    <property type="entry name" value="ZF_CCHC"/>
    <property type="match status" value="1"/>
</dbReference>
<dbReference type="SMART" id="SM00343">
    <property type="entry name" value="ZnF_C2HC"/>
    <property type="match status" value="1"/>
</dbReference>
<dbReference type="GO" id="GO:0008270">
    <property type="term" value="F:zinc ion binding"/>
    <property type="evidence" value="ECO:0007669"/>
    <property type="project" value="InterPro"/>
</dbReference>
<dbReference type="InterPro" id="IPR001878">
    <property type="entry name" value="Znf_CCHC"/>
</dbReference>
<feature type="region of interest" description="Disordered" evidence="1">
    <location>
        <begin position="1"/>
        <end position="23"/>
    </location>
</feature>
<dbReference type="InterPro" id="IPR036875">
    <property type="entry name" value="Znf_CCHC_sf"/>
</dbReference>
<evidence type="ECO:0000313" key="2">
    <source>
        <dbReference type="EMBL" id="CAB4041999.1"/>
    </source>
</evidence>
<evidence type="ECO:0000313" key="3">
    <source>
        <dbReference type="Proteomes" id="UP001152795"/>
    </source>
</evidence>
<gene>
    <name evidence="2" type="ORF">PACLA_8A083146</name>
</gene>
<sequence length="129" mass="15119">MGVHIQVQHAKSKGKPNAGDNECFECGREGHWARDCPRRRRYDRRPPPPRSSYREPYRGIDSYRPDSYRGPDRGYRDSYYSDSYYGSRYSAPPRYSPYSPYGGYGGRSMRSRSPPPRSYHSSYAYAPRR</sequence>
<dbReference type="AlphaFoldDB" id="A0A6S7LT31"/>
<organism evidence="2 3">
    <name type="scientific">Paramuricea clavata</name>
    <name type="common">Red gorgonian</name>
    <name type="synonym">Violescent sea-whip</name>
    <dbReference type="NCBI Taxonomy" id="317549"/>
    <lineage>
        <taxon>Eukaryota</taxon>
        <taxon>Metazoa</taxon>
        <taxon>Cnidaria</taxon>
        <taxon>Anthozoa</taxon>
        <taxon>Octocorallia</taxon>
        <taxon>Malacalcyonacea</taxon>
        <taxon>Plexauridae</taxon>
        <taxon>Paramuricea</taxon>
    </lineage>
</organism>
<dbReference type="EMBL" id="CACRXK020029289">
    <property type="protein sequence ID" value="CAB4041999.1"/>
    <property type="molecule type" value="Genomic_DNA"/>
</dbReference>
<dbReference type="Gene3D" id="4.10.60.10">
    <property type="entry name" value="Zinc finger, CCHC-type"/>
    <property type="match status" value="1"/>
</dbReference>
<keyword evidence="3" id="KW-1185">Reference proteome</keyword>
<proteinExistence type="predicted"/>